<dbReference type="InterPro" id="IPR006860">
    <property type="entry name" value="FecR"/>
</dbReference>
<dbReference type="Gene3D" id="3.55.50.30">
    <property type="match status" value="1"/>
</dbReference>
<protein>
    <submittedName>
        <fullName evidence="2">Transmembrane sensor</fullName>
    </submittedName>
</protein>
<evidence type="ECO:0000313" key="3">
    <source>
        <dbReference type="Proteomes" id="UP000557392"/>
    </source>
</evidence>
<keyword evidence="2" id="KW-0812">Transmembrane</keyword>
<keyword evidence="3" id="KW-1185">Reference proteome</keyword>
<proteinExistence type="predicted"/>
<dbReference type="Gene3D" id="2.60.120.1440">
    <property type="match status" value="1"/>
</dbReference>
<dbReference type="EMBL" id="JACIEH010000002">
    <property type="protein sequence ID" value="MBB4099415.1"/>
    <property type="molecule type" value="Genomic_DNA"/>
</dbReference>
<dbReference type="PIRSF" id="PIRSF018266">
    <property type="entry name" value="FecR"/>
    <property type="match status" value="1"/>
</dbReference>
<name>A0A7W6JTX7_9SPHN</name>
<dbReference type="InterPro" id="IPR012373">
    <property type="entry name" value="Ferrdict_sens_TM"/>
</dbReference>
<keyword evidence="2" id="KW-0472">Membrane</keyword>
<organism evidence="2 3">
    <name type="scientific">Sphingomonas kyeonggiensis</name>
    <dbReference type="NCBI Taxonomy" id="1268553"/>
    <lineage>
        <taxon>Bacteria</taxon>
        <taxon>Pseudomonadati</taxon>
        <taxon>Pseudomonadota</taxon>
        <taxon>Alphaproteobacteria</taxon>
        <taxon>Sphingomonadales</taxon>
        <taxon>Sphingomonadaceae</taxon>
        <taxon>Sphingomonas</taxon>
    </lineage>
</organism>
<gene>
    <name evidence="2" type="ORF">GGR46_002979</name>
</gene>
<accession>A0A7W6JTX7</accession>
<comment type="caution">
    <text evidence="2">The sequence shown here is derived from an EMBL/GenBank/DDBJ whole genome shotgun (WGS) entry which is preliminary data.</text>
</comment>
<dbReference type="PANTHER" id="PTHR30273">
    <property type="entry name" value="PERIPLASMIC SIGNAL SENSOR AND SIGMA FACTOR ACTIVATOR FECR-RELATED"/>
    <property type="match status" value="1"/>
</dbReference>
<dbReference type="Pfam" id="PF04773">
    <property type="entry name" value="FecR"/>
    <property type="match status" value="1"/>
</dbReference>
<evidence type="ECO:0000259" key="1">
    <source>
        <dbReference type="Pfam" id="PF04773"/>
    </source>
</evidence>
<reference evidence="2 3" key="1">
    <citation type="submission" date="2020-08" db="EMBL/GenBank/DDBJ databases">
        <title>Genomic Encyclopedia of Type Strains, Phase IV (KMG-IV): sequencing the most valuable type-strain genomes for metagenomic binning, comparative biology and taxonomic classification.</title>
        <authorList>
            <person name="Goeker M."/>
        </authorList>
    </citation>
    <scope>NUCLEOTIDE SEQUENCE [LARGE SCALE GENOMIC DNA]</scope>
    <source>
        <strain evidence="2 3">DSM 101806</strain>
    </source>
</reference>
<sequence>MSDAGSARDRAASWVLAREQDGWSDQDQAALDAWLEKSDLNKAAYWRLEHSWRQADRIAALGGDRPATPRRRTFVPRLGPGTWGSLAALAASLAAIVGMGFHGGHRNMVGADSVATATFATEVGGHRLLGLSDGSRVELNTDTRVRTAIGGGRRAVWLDRGEAFFEVAHRDGLPFVVHAGSREITVLGTKFSVRRVGDKVTVWVREGRVRVDNVEHASAARSSIVTTGGVALSDGAATLVTAASPERVEQALSWRDGMLGFDHERLGDIALEFNRYNRKKIVIDDAAAANIRIGGTFPASEPRAFARLLRDAYGLEVAETDTEIKIQKTGLQLPDR</sequence>
<dbReference type="Proteomes" id="UP000557392">
    <property type="component" value="Unassembled WGS sequence"/>
</dbReference>
<feature type="domain" description="FecR protein" evidence="1">
    <location>
        <begin position="118"/>
        <end position="210"/>
    </location>
</feature>
<dbReference type="AlphaFoldDB" id="A0A7W6JTX7"/>
<dbReference type="RefSeq" id="WP_183998681.1">
    <property type="nucleotide sequence ID" value="NZ_JACIEH010000002.1"/>
</dbReference>
<evidence type="ECO:0000313" key="2">
    <source>
        <dbReference type="EMBL" id="MBB4099415.1"/>
    </source>
</evidence>
<dbReference type="PANTHER" id="PTHR30273:SF2">
    <property type="entry name" value="PROTEIN FECR"/>
    <property type="match status" value="1"/>
</dbReference>
<dbReference type="GO" id="GO:0016989">
    <property type="term" value="F:sigma factor antagonist activity"/>
    <property type="evidence" value="ECO:0007669"/>
    <property type="project" value="TreeGrafter"/>
</dbReference>